<evidence type="ECO:0000313" key="2">
    <source>
        <dbReference type="EMBL" id="GAA2481570.1"/>
    </source>
</evidence>
<accession>A0ABN3LC06</accession>
<reference evidence="2 3" key="1">
    <citation type="journal article" date="2019" name="Int. J. Syst. Evol. Microbiol.">
        <title>The Global Catalogue of Microorganisms (GCM) 10K type strain sequencing project: providing services to taxonomists for standard genome sequencing and annotation.</title>
        <authorList>
            <consortium name="The Broad Institute Genomics Platform"/>
            <consortium name="The Broad Institute Genome Sequencing Center for Infectious Disease"/>
            <person name="Wu L."/>
            <person name="Ma J."/>
        </authorList>
    </citation>
    <scope>NUCLEOTIDE SEQUENCE [LARGE SCALE GENOMIC DNA]</scope>
    <source>
        <strain evidence="2 3">JCM 6307</strain>
    </source>
</reference>
<name>A0ABN3LC06_9ACTN</name>
<evidence type="ECO:0000313" key="3">
    <source>
        <dbReference type="Proteomes" id="UP001501358"/>
    </source>
</evidence>
<keyword evidence="3" id="KW-1185">Reference proteome</keyword>
<protein>
    <submittedName>
        <fullName evidence="2">Uncharacterized protein</fullName>
    </submittedName>
</protein>
<evidence type="ECO:0000256" key="1">
    <source>
        <dbReference type="SAM" id="MobiDB-lite"/>
    </source>
</evidence>
<dbReference type="RefSeq" id="WP_344382528.1">
    <property type="nucleotide sequence ID" value="NZ_BAAATA010000007.1"/>
</dbReference>
<comment type="caution">
    <text evidence="2">The sequence shown here is derived from an EMBL/GenBank/DDBJ whole genome shotgun (WGS) entry which is preliminary data.</text>
</comment>
<dbReference type="EMBL" id="BAAATA010000007">
    <property type="protein sequence ID" value="GAA2481570.1"/>
    <property type="molecule type" value="Genomic_DNA"/>
</dbReference>
<feature type="region of interest" description="Disordered" evidence="1">
    <location>
        <begin position="227"/>
        <end position="253"/>
    </location>
</feature>
<gene>
    <name evidence="2" type="ORF">GCM10010406_17350</name>
</gene>
<sequence>MSRHRRQLTSALDALDHAFASEKPFPVAGCTHCYDEQDLAALSGPLHLIPDDLVSSVATKTPGHWDDFPRLYRRLAPRIVRPVVTGRFHVDEELVASRLVRAGWADWDAPLADALRDVWSAWWRATLHTHPAPVPARRTLGFVTVVTDSLRPWLDAWTATRTPAADAHLADLVDDVMFEFGIIDLHMGFHDEYHATAELLDWLLTDVRDRVEDPRLADPYLLRHHRAAGRRPGTGAPPVGRAEANPPTDRPIS</sequence>
<dbReference type="Proteomes" id="UP001501358">
    <property type="component" value="Unassembled WGS sequence"/>
</dbReference>
<organism evidence="2 3">
    <name type="scientific">Streptomyces thermolineatus</name>
    <dbReference type="NCBI Taxonomy" id="44033"/>
    <lineage>
        <taxon>Bacteria</taxon>
        <taxon>Bacillati</taxon>
        <taxon>Actinomycetota</taxon>
        <taxon>Actinomycetes</taxon>
        <taxon>Kitasatosporales</taxon>
        <taxon>Streptomycetaceae</taxon>
        <taxon>Streptomyces</taxon>
    </lineage>
</organism>
<proteinExistence type="predicted"/>